<feature type="domain" description="Enoyl reductase (ER)" evidence="3">
    <location>
        <begin position="10"/>
        <end position="325"/>
    </location>
</feature>
<dbReference type="CDD" id="cd05282">
    <property type="entry name" value="ETR_like"/>
    <property type="match status" value="1"/>
</dbReference>
<dbReference type="InterPro" id="IPR013149">
    <property type="entry name" value="ADH-like_C"/>
</dbReference>
<keyword evidence="5" id="KW-1185">Reference proteome</keyword>
<sequence length="331" mass="35250">MKAVVFDQPGPPEDVLHVRDVPQPAPGRGEVLVRMIASPINPSDLMYVHGNYGLKPKCPATPGFEGVGVVEASGGGLLGRFLRGRRVVVMNDRRGNWSEYTVAAARQCIPVPADLSDEQAASFFVNPATAVALTRHVLAVPPGGWLLQTAAGSALGKMVIRLGRRDGFHTFNVVRRREQVAELKALGADEVVCEDDPIEDRLHAVTGGLGAAHVIDPVGGATGTRAIRCLAPGGRAVLFGLLSGESVTLDPRFLITGSKSVQGFWLADWAKKQGILKKLKLIRQIRGLLREGVLTSDIAATHSLDEVRTAVREAAVPGKKGKILLRIAAGR</sequence>
<dbReference type="Pfam" id="PF08240">
    <property type="entry name" value="ADH_N"/>
    <property type="match status" value="1"/>
</dbReference>
<reference evidence="5" key="1">
    <citation type="submission" date="2017-06" db="EMBL/GenBank/DDBJ databases">
        <title>Genome analysis of Fimbriiglobus ruber SP5, the first member of the order Planctomycetales with confirmed chitinolytic capability.</title>
        <authorList>
            <person name="Ravin N.V."/>
            <person name="Rakitin A.L."/>
            <person name="Ivanova A.A."/>
            <person name="Beletsky A.V."/>
            <person name="Kulichevskaya I.S."/>
            <person name="Mardanov A.V."/>
            <person name="Dedysh S.N."/>
        </authorList>
    </citation>
    <scope>NUCLEOTIDE SEQUENCE [LARGE SCALE GENOMIC DNA]</scope>
    <source>
        <strain evidence="5">SP5</strain>
    </source>
</reference>
<evidence type="ECO:0000256" key="1">
    <source>
        <dbReference type="ARBA" id="ARBA00022857"/>
    </source>
</evidence>
<evidence type="ECO:0000313" key="4">
    <source>
        <dbReference type="EMBL" id="OWK46807.1"/>
    </source>
</evidence>
<dbReference type="GO" id="GO:0070402">
    <property type="term" value="F:NADPH binding"/>
    <property type="evidence" value="ECO:0007669"/>
    <property type="project" value="TreeGrafter"/>
</dbReference>
<name>A0A225EEV7_9BACT</name>
<dbReference type="Pfam" id="PF00107">
    <property type="entry name" value="ADH_zinc_N"/>
    <property type="match status" value="1"/>
</dbReference>
<dbReference type="GO" id="GO:0016651">
    <property type="term" value="F:oxidoreductase activity, acting on NAD(P)H"/>
    <property type="evidence" value="ECO:0007669"/>
    <property type="project" value="TreeGrafter"/>
</dbReference>
<dbReference type="EMBL" id="NIDE01000001">
    <property type="protein sequence ID" value="OWK46807.1"/>
    <property type="molecule type" value="Genomic_DNA"/>
</dbReference>
<dbReference type="InterPro" id="IPR011032">
    <property type="entry name" value="GroES-like_sf"/>
</dbReference>
<evidence type="ECO:0000259" key="3">
    <source>
        <dbReference type="SMART" id="SM00829"/>
    </source>
</evidence>
<dbReference type="PANTHER" id="PTHR48106">
    <property type="entry name" value="QUINONE OXIDOREDUCTASE PIG3-RELATED"/>
    <property type="match status" value="1"/>
</dbReference>
<dbReference type="OrthoDB" id="9787435at2"/>
<comment type="caution">
    <text evidence="4">The sequence shown here is derived from an EMBL/GenBank/DDBJ whole genome shotgun (WGS) entry which is preliminary data.</text>
</comment>
<keyword evidence="1" id="KW-0521">NADP</keyword>
<protein>
    <submittedName>
        <fullName evidence="4">Putative oxidoreductase</fullName>
    </submittedName>
</protein>
<keyword evidence="2" id="KW-0560">Oxidoreductase</keyword>
<dbReference type="Proteomes" id="UP000214646">
    <property type="component" value="Unassembled WGS sequence"/>
</dbReference>
<dbReference type="SUPFAM" id="SSF51735">
    <property type="entry name" value="NAD(P)-binding Rossmann-fold domains"/>
    <property type="match status" value="1"/>
</dbReference>
<organism evidence="4 5">
    <name type="scientific">Fimbriiglobus ruber</name>
    <dbReference type="NCBI Taxonomy" id="1908690"/>
    <lineage>
        <taxon>Bacteria</taxon>
        <taxon>Pseudomonadati</taxon>
        <taxon>Planctomycetota</taxon>
        <taxon>Planctomycetia</taxon>
        <taxon>Gemmatales</taxon>
        <taxon>Gemmataceae</taxon>
        <taxon>Fimbriiglobus</taxon>
    </lineage>
</organism>
<dbReference type="SUPFAM" id="SSF50129">
    <property type="entry name" value="GroES-like"/>
    <property type="match status" value="1"/>
</dbReference>
<evidence type="ECO:0000256" key="2">
    <source>
        <dbReference type="ARBA" id="ARBA00023002"/>
    </source>
</evidence>
<gene>
    <name evidence="4" type="ORF">FRUB_00506</name>
</gene>
<dbReference type="Gene3D" id="3.40.50.720">
    <property type="entry name" value="NAD(P)-binding Rossmann-like Domain"/>
    <property type="match status" value="1"/>
</dbReference>
<dbReference type="RefSeq" id="WP_088251987.1">
    <property type="nucleotide sequence ID" value="NZ_NIDE01000001.1"/>
</dbReference>
<dbReference type="InterPro" id="IPR013154">
    <property type="entry name" value="ADH-like_N"/>
</dbReference>
<evidence type="ECO:0000313" key="5">
    <source>
        <dbReference type="Proteomes" id="UP000214646"/>
    </source>
</evidence>
<dbReference type="PANTHER" id="PTHR48106:SF18">
    <property type="entry name" value="QUINONE OXIDOREDUCTASE PIG3"/>
    <property type="match status" value="1"/>
</dbReference>
<accession>A0A225EEV7</accession>
<dbReference type="AlphaFoldDB" id="A0A225EEV7"/>
<dbReference type="InterPro" id="IPR020843">
    <property type="entry name" value="ER"/>
</dbReference>
<proteinExistence type="predicted"/>
<dbReference type="Gene3D" id="3.90.180.10">
    <property type="entry name" value="Medium-chain alcohol dehydrogenases, catalytic domain"/>
    <property type="match status" value="1"/>
</dbReference>
<dbReference type="SMART" id="SM00829">
    <property type="entry name" value="PKS_ER"/>
    <property type="match status" value="1"/>
</dbReference>
<dbReference type="InterPro" id="IPR036291">
    <property type="entry name" value="NAD(P)-bd_dom_sf"/>
</dbReference>